<evidence type="ECO:0000313" key="2">
    <source>
        <dbReference type="Proteomes" id="UP000532311"/>
    </source>
</evidence>
<dbReference type="Proteomes" id="UP000532311">
    <property type="component" value="Unassembled WGS sequence"/>
</dbReference>
<dbReference type="EMBL" id="JAAQPF010000159">
    <property type="protein sequence ID" value="KAF5712852.1"/>
    <property type="molecule type" value="Genomic_DNA"/>
</dbReference>
<protein>
    <submittedName>
        <fullName evidence="1">Uncharacterized protein</fullName>
    </submittedName>
</protein>
<dbReference type="AlphaFoldDB" id="A0A8H5YIJ2"/>
<organism evidence="1 2">
    <name type="scientific">Fusarium globosum</name>
    <dbReference type="NCBI Taxonomy" id="78864"/>
    <lineage>
        <taxon>Eukaryota</taxon>
        <taxon>Fungi</taxon>
        <taxon>Dikarya</taxon>
        <taxon>Ascomycota</taxon>
        <taxon>Pezizomycotina</taxon>
        <taxon>Sordariomycetes</taxon>
        <taxon>Hypocreomycetidae</taxon>
        <taxon>Hypocreales</taxon>
        <taxon>Nectriaceae</taxon>
        <taxon>Fusarium</taxon>
        <taxon>Fusarium fujikuroi species complex</taxon>
    </lineage>
</organism>
<name>A0A8H5YIJ2_9HYPO</name>
<keyword evidence="2" id="KW-1185">Reference proteome</keyword>
<sequence>MSAIENLGTAVRQLRNSNDADCQLLAAGLYDQLASITCACSQDVNSVLQSVKSLFKKADDSPLTEKELSDLKGFLKKEAQARRRKGENHRDSAKDLTRLVVVFDACVDLDQFISYQ</sequence>
<gene>
    <name evidence="1" type="ORF">FGLOB1_4300</name>
</gene>
<reference evidence="1 2" key="1">
    <citation type="submission" date="2020-05" db="EMBL/GenBank/DDBJ databases">
        <title>Identification and distribution of gene clusters putatively required for synthesis of sphingolipid metabolism inhibitors in phylogenetically diverse species of the filamentous fungus Fusarium.</title>
        <authorList>
            <person name="Kim H.-S."/>
            <person name="Busman M."/>
            <person name="Brown D.W."/>
            <person name="Divon H."/>
            <person name="Uhlig S."/>
            <person name="Proctor R.H."/>
        </authorList>
    </citation>
    <scope>NUCLEOTIDE SEQUENCE [LARGE SCALE GENOMIC DNA]</scope>
    <source>
        <strain evidence="1 2">NRRL 26131</strain>
    </source>
</reference>
<accession>A0A8H5YIJ2</accession>
<proteinExistence type="predicted"/>
<comment type="caution">
    <text evidence="1">The sequence shown here is derived from an EMBL/GenBank/DDBJ whole genome shotgun (WGS) entry which is preliminary data.</text>
</comment>
<evidence type="ECO:0000313" key="1">
    <source>
        <dbReference type="EMBL" id="KAF5712852.1"/>
    </source>
</evidence>